<dbReference type="RefSeq" id="WP_091278059.1">
    <property type="nucleotide sequence ID" value="NZ_FAOZ01000010.1"/>
</dbReference>
<dbReference type="AlphaFoldDB" id="A0A0S4QNP2"/>
<dbReference type="EMBL" id="FAOZ01000010">
    <property type="protein sequence ID" value="CUU57059.1"/>
    <property type="molecule type" value="Genomic_DNA"/>
</dbReference>
<sequence>MPLGGRCAEPVETVACRAGSVRVLGVCTPIAKAGAPQPARGVPVAREPEPGELRFDRYVLSAGDPLYAQGAGCAPGGETMLTAGGELVGRTVADQDGRFETVVRFASFRPGHRQVVADCGVRLQAGVDMMLVSADSSVSVSSLLLLFCLAAGGLAVHQQAAPGRRRLPGLPAVAPSTAGRDG</sequence>
<protein>
    <submittedName>
        <fullName evidence="1">Uncharacterized protein</fullName>
    </submittedName>
</protein>
<organism evidence="1 2">
    <name type="scientific">Parafrankia irregularis</name>
    <dbReference type="NCBI Taxonomy" id="795642"/>
    <lineage>
        <taxon>Bacteria</taxon>
        <taxon>Bacillati</taxon>
        <taxon>Actinomycetota</taxon>
        <taxon>Actinomycetes</taxon>
        <taxon>Frankiales</taxon>
        <taxon>Frankiaceae</taxon>
        <taxon>Parafrankia</taxon>
    </lineage>
</organism>
<evidence type="ECO:0000313" key="2">
    <source>
        <dbReference type="Proteomes" id="UP000198802"/>
    </source>
</evidence>
<gene>
    <name evidence="1" type="ORF">Ga0074812_11074</name>
</gene>
<dbReference type="Proteomes" id="UP000198802">
    <property type="component" value="Unassembled WGS sequence"/>
</dbReference>
<accession>A0A0S4QNP2</accession>
<evidence type="ECO:0000313" key="1">
    <source>
        <dbReference type="EMBL" id="CUU57059.1"/>
    </source>
</evidence>
<keyword evidence="2" id="KW-1185">Reference proteome</keyword>
<name>A0A0S4QNP2_9ACTN</name>
<proteinExistence type="predicted"/>
<reference evidence="2" key="1">
    <citation type="submission" date="2015-11" db="EMBL/GenBank/DDBJ databases">
        <authorList>
            <person name="Varghese N."/>
        </authorList>
    </citation>
    <scope>NUCLEOTIDE SEQUENCE [LARGE SCALE GENOMIC DNA]</scope>
    <source>
        <strain evidence="2">DSM 45899</strain>
    </source>
</reference>